<protein>
    <submittedName>
        <fullName evidence="1">Winged helix-turn-helix domain-containing protein</fullName>
    </submittedName>
</protein>
<dbReference type="EMBL" id="CP127526">
    <property type="protein sequence ID" value="XRI74482.1"/>
    <property type="molecule type" value="Genomic_DNA"/>
</dbReference>
<keyword evidence="2" id="KW-1185">Reference proteome</keyword>
<organism evidence="1 2">
    <name type="scientific">Acidithiobacillus montserratensis</name>
    <dbReference type="NCBI Taxonomy" id="2729135"/>
    <lineage>
        <taxon>Bacteria</taxon>
        <taxon>Pseudomonadati</taxon>
        <taxon>Pseudomonadota</taxon>
        <taxon>Acidithiobacillia</taxon>
        <taxon>Acidithiobacillales</taxon>
        <taxon>Acidithiobacillaceae</taxon>
        <taxon>Acidithiobacillus</taxon>
    </lineage>
</organism>
<sequence length="276" mass="31431">MFTFSVIPFLSAHLHWIMMDGLAWLHMPTTGATFRKDPDILIVSHHNETLSHTLAEKIKLNTAYIVETARSVSDCEKWINNSIQPIIVTTEWDHEIKSIVQTLQEKHDAEMQFLVMAQATSTKLGKLAEDAIHSGAQTFIPQALGSAPLVAYLHRLMKQRASACLAEFDDLNSTRVTVNQKARIVRVQDQKIYLPRNLFALFLYMAHNRGKALSYQQLTQAQKEGKSVFMAPNTLVVKMYRLRGMFEHTSLHHRLETVPGYGYRYTGPEIQITDGH</sequence>
<name>A0ACD5HIM4_9PROT</name>
<proteinExistence type="predicted"/>
<evidence type="ECO:0000313" key="2">
    <source>
        <dbReference type="Proteomes" id="UP001195965"/>
    </source>
</evidence>
<dbReference type="Proteomes" id="UP001195965">
    <property type="component" value="Chromosome"/>
</dbReference>
<accession>A0ACD5HIM4</accession>
<gene>
    <name evidence="1" type="ORF">HHS34_004620</name>
</gene>
<reference evidence="1 2" key="1">
    <citation type="journal article" date="2021" name="ISME J.">
        <title>Genomic evolution of the class Acidithiobacillia: deep-branching Proteobacteria living in extreme acidic conditions.</title>
        <authorList>
            <person name="Moya-Beltran A."/>
            <person name="Beard S."/>
            <person name="Rojas-Villalobos C."/>
            <person name="Issotta F."/>
            <person name="Gallardo Y."/>
            <person name="Ulloa R."/>
            <person name="Giaveno A."/>
            <person name="Degli Esposti M."/>
            <person name="Johnson D.B."/>
            <person name="Quatrini R."/>
        </authorList>
    </citation>
    <scope>NUCLEOTIDE SEQUENCE [LARGE SCALE GENOMIC DNA]</scope>
    <source>
        <strain evidence="1 2">GG1-14</strain>
    </source>
</reference>
<evidence type="ECO:0000313" key="1">
    <source>
        <dbReference type="EMBL" id="XRI74482.1"/>
    </source>
</evidence>